<evidence type="ECO:0000313" key="2">
    <source>
        <dbReference type="Proteomes" id="UP000095230"/>
    </source>
</evidence>
<dbReference type="EMBL" id="MCBT01000048">
    <property type="protein sequence ID" value="OEG72471.1"/>
    <property type="molecule type" value="Genomic_DNA"/>
</dbReference>
<proteinExistence type="predicted"/>
<reference evidence="1 2" key="1">
    <citation type="submission" date="2016-07" db="EMBL/GenBank/DDBJ databases">
        <title>Whole-genome of two Shewanella species isolated from a digestive organ of sea cucumber Apostichopus japonicus Selenka 1867.</title>
        <authorList>
            <person name="Hong H.-H."/>
            <person name="Choi H."/>
            <person name="Cheon S."/>
            <person name="Oh J.-S."/>
            <person name="Lee H.-G."/>
            <person name="Park C."/>
        </authorList>
    </citation>
    <scope>NUCLEOTIDE SEQUENCE [LARGE SCALE GENOMIC DNA]</scope>
    <source>
        <strain evidence="1 2">CSB03KR</strain>
    </source>
</reference>
<gene>
    <name evidence="1" type="ORF">BEL05_05740</name>
</gene>
<accession>A0A1E5IPJ0</accession>
<evidence type="ECO:0000313" key="1">
    <source>
        <dbReference type="EMBL" id="OEG72471.1"/>
    </source>
</evidence>
<protein>
    <submittedName>
        <fullName evidence="1">Uncharacterized protein</fullName>
    </submittedName>
</protein>
<comment type="caution">
    <text evidence="1">The sequence shown here is derived from an EMBL/GenBank/DDBJ whole genome shotgun (WGS) entry which is preliminary data.</text>
</comment>
<dbReference type="Proteomes" id="UP000095230">
    <property type="component" value="Unassembled WGS sequence"/>
</dbReference>
<name>A0A1E5IPJ0_SHECO</name>
<dbReference type="AlphaFoldDB" id="A0A1E5IPJ0"/>
<dbReference type="OrthoDB" id="6272842at2"/>
<organism evidence="1 2">
    <name type="scientific">Shewanella colwelliana</name>
    <name type="common">Alteromonas colwelliana</name>
    <dbReference type="NCBI Taxonomy" id="23"/>
    <lineage>
        <taxon>Bacteria</taxon>
        <taxon>Pseudomonadati</taxon>
        <taxon>Pseudomonadota</taxon>
        <taxon>Gammaproteobacteria</taxon>
        <taxon>Alteromonadales</taxon>
        <taxon>Shewanellaceae</taxon>
        <taxon>Shewanella</taxon>
    </lineage>
</organism>
<dbReference type="RefSeq" id="WP_069672234.1">
    <property type="nucleotide sequence ID" value="NZ_MCBT01000048.1"/>
</dbReference>
<dbReference type="STRING" id="23.BEL05_05740"/>
<sequence length="78" mass="9060">MSHIFANLLAFFTTTLFALILLLTAAVPNTSDATFRNAIDQANDSLLSFNRYQATYFCKQRRWEFCQRWASFEVTRLA</sequence>